<name>A0ACC2E5Q5_DIPCM</name>
<evidence type="ECO:0000313" key="2">
    <source>
        <dbReference type="Proteomes" id="UP001162992"/>
    </source>
</evidence>
<accession>A0ACC2E5Q5</accession>
<reference evidence="2" key="1">
    <citation type="journal article" date="2024" name="Proc. Natl. Acad. Sci. U.S.A.">
        <title>Extraordinary preservation of gene collinearity over three hundred million years revealed in homosporous lycophytes.</title>
        <authorList>
            <person name="Li C."/>
            <person name="Wickell D."/>
            <person name="Kuo L.Y."/>
            <person name="Chen X."/>
            <person name="Nie B."/>
            <person name="Liao X."/>
            <person name="Peng D."/>
            <person name="Ji J."/>
            <person name="Jenkins J."/>
            <person name="Williams M."/>
            <person name="Shu S."/>
            <person name="Plott C."/>
            <person name="Barry K."/>
            <person name="Rajasekar S."/>
            <person name="Grimwood J."/>
            <person name="Han X."/>
            <person name="Sun S."/>
            <person name="Hou Z."/>
            <person name="He W."/>
            <person name="Dai G."/>
            <person name="Sun C."/>
            <person name="Schmutz J."/>
            <person name="Leebens-Mack J.H."/>
            <person name="Li F.W."/>
            <person name="Wang L."/>
        </authorList>
    </citation>
    <scope>NUCLEOTIDE SEQUENCE [LARGE SCALE GENOMIC DNA]</scope>
    <source>
        <strain evidence="2">cv. PW_Plant_1</strain>
    </source>
</reference>
<gene>
    <name evidence="1" type="ORF">O6H91_03G044100</name>
</gene>
<dbReference type="EMBL" id="CM055094">
    <property type="protein sequence ID" value="KAJ7561851.1"/>
    <property type="molecule type" value="Genomic_DNA"/>
</dbReference>
<organism evidence="1 2">
    <name type="scientific">Diphasiastrum complanatum</name>
    <name type="common">Issler's clubmoss</name>
    <name type="synonym">Lycopodium complanatum</name>
    <dbReference type="NCBI Taxonomy" id="34168"/>
    <lineage>
        <taxon>Eukaryota</taxon>
        <taxon>Viridiplantae</taxon>
        <taxon>Streptophyta</taxon>
        <taxon>Embryophyta</taxon>
        <taxon>Tracheophyta</taxon>
        <taxon>Lycopodiopsida</taxon>
        <taxon>Lycopodiales</taxon>
        <taxon>Lycopodiaceae</taxon>
        <taxon>Lycopodioideae</taxon>
        <taxon>Diphasiastrum</taxon>
    </lineage>
</organism>
<dbReference type="Proteomes" id="UP001162992">
    <property type="component" value="Chromosome 3"/>
</dbReference>
<sequence length="452" mass="50513">MAGDANDAHSRLREILPQVTREALLLDRIVYKNRNQHRRCLYFRRLKQVARDLHLLLHSANLSDALRATQTFANTSAVATDSKLQPSASSRVRATDDNGHDNDAGGVWDALIRSMWRLLGIARLLQQMQDPILKASSQIAALLGQSFFMPFALTVLAILARLRILLLQALHDVILIYNLLSHGCNSKMPTLEPESNSSARLNSKKRVISVQGFSVQDKLPFWLVCCSKETRLFLHELGSVELPEFSGWEAFPSLQWFNDIATQGDLFSELWMEKKTQNNTPQKVQNLKIEEKLGLASFTGIISERPPSASNVKEENLATDSVRAVRAENLNYKEINRKKKELLHFLEQTSSREIPASLQVAGKSSPLGTSDQGSKRKVAYISVGSHSAKRLKFKEGEGNTVGNLGAVHNFEPASMAETESDKVVNCAGSEVKQRTDNLFEMLIGERNFDSLF</sequence>
<proteinExistence type="predicted"/>
<evidence type="ECO:0000313" key="1">
    <source>
        <dbReference type="EMBL" id="KAJ7561851.1"/>
    </source>
</evidence>
<keyword evidence="2" id="KW-1185">Reference proteome</keyword>
<comment type="caution">
    <text evidence="1">The sequence shown here is derived from an EMBL/GenBank/DDBJ whole genome shotgun (WGS) entry which is preliminary data.</text>
</comment>
<protein>
    <submittedName>
        <fullName evidence="1">Uncharacterized protein</fullName>
    </submittedName>
</protein>